<evidence type="ECO:0000313" key="3">
    <source>
        <dbReference type="EMBL" id="RYR45041.1"/>
    </source>
</evidence>
<dbReference type="PANTHER" id="PTHR33167">
    <property type="entry name" value="TRANSCRIPTION FACTOR, PUTATIVE (DUF863)-RELATED"/>
    <property type="match status" value="1"/>
</dbReference>
<dbReference type="InterPro" id="IPR008581">
    <property type="entry name" value="DUF863_pln"/>
</dbReference>
<feature type="compositionally biased region" description="Polar residues" evidence="1">
    <location>
        <begin position="540"/>
        <end position="554"/>
    </location>
</feature>
<reference evidence="3 4" key="1">
    <citation type="submission" date="2019-01" db="EMBL/GenBank/DDBJ databases">
        <title>Sequencing of cultivated peanut Arachis hypogaea provides insights into genome evolution and oil improvement.</title>
        <authorList>
            <person name="Chen X."/>
        </authorList>
    </citation>
    <scope>NUCLEOTIDE SEQUENCE [LARGE SCALE GENOMIC DNA]</scope>
    <source>
        <strain evidence="4">cv. Fuhuasheng</strain>
        <strain evidence="3">GDAAS-fuhuasheng2018</strain>
        <tissue evidence="3">Leaves</tissue>
    </source>
</reference>
<feature type="compositionally biased region" description="Basic residues" evidence="1">
    <location>
        <begin position="555"/>
        <end position="566"/>
    </location>
</feature>
<feature type="compositionally biased region" description="Low complexity" evidence="1">
    <location>
        <begin position="431"/>
        <end position="442"/>
    </location>
</feature>
<dbReference type="OrthoDB" id="630817at2759"/>
<feature type="chain" id="PRO_5036113053" description="LisH domain-containing protein" evidence="2">
    <location>
        <begin position="18"/>
        <end position="670"/>
    </location>
</feature>
<evidence type="ECO:0000256" key="2">
    <source>
        <dbReference type="SAM" id="SignalP"/>
    </source>
</evidence>
<feature type="region of interest" description="Disordered" evidence="1">
    <location>
        <begin position="420"/>
        <end position="453"/>
    </location>
</feature>
<name>A0A445C2A8_ARAHY</name>
<sequence>MVKFLSVLFVKLPLLAGQSSVLIVECIESLMALAQEKNRQRCPASETTPTVIKDLLKDSELSQSTYRKVGNKILDLQLPAEEYIDSEGDSSESEKSTAFTLNGTSQVVCNGLADLNVPFNLKEETGAESDDLQPRIHHGSSLVCDLSRATKSGWTNFLNDAIQNLNKRKYLEDSSDDPMPKPGKKLVPMSLSNIAGQNGRVLNSLAGFSDTDRQSVPVESLSQKLEQVNIFTCLQNYLLRNGFCFSAKAFHQPSIDTDELSSCNNHGSSSASRELRECVQGSEDVFNPNNINLNTMPGYSNTITEFESIQNSREEDKFECSRLPWLKEKPAPQGKLNEEGKSSTHVRSNTLAFDINGKTDASKILCVEETLNISKNSHVNHILDKGEQVRAGEKFLEDEKTMHECLICVIDLNSCTNEDENTPMDIDLQAPTSPENTESSPPRGESDEAQEEQARMAAEALVSIFEVAVHNGLQMTTCSPLESSMSSPLHWFSGIVSAIVDHSESEVTLEQHLPTDFDYFEFMTLNLTETTILDSFYKSNGQSKQEGEGSTSLTRSRKCRSNRSRRGKDFQNEILPSLACLSRHEVTKDLKTIGSLVKAATAHTTRSTAGCARSAGKNAPAKARRRPCKSASNITDLLKRGLISWQKICRKKRSQRFPVSNLQLIFKSST</sequence>
<comment type="caution">
    <text evidence="3">The sequence shown here is derived from an EMBL/GenBank/DDBJ whole genome shotgun (WGS) entry which is preliminary data.</text>
</comment>
<keyword evidence="2" id="KW-0732">Signal</keyword>
<organism evidence="3 4">
    <name type="scientific">Arachis hypogaea</name>
    <name type="common">Peanut</name>
    <dbReference type="NCBI Taxonomy" id="3818"/>
    <lineage>
        <taxon>Eukaryota</taxon>
        <taxon>Viridiplantae</taxon>
        <taxon>Streptophyta</taxon>
        <taxon>Embryophyta</taxon>
        <taxon>Tracheophyta</taxon>
        <taxon>Spermatophyta</taxon>
        <taxon>Magnoliopsida</taxon>
        <taxon>eudicotyledons</taxon>
        <taxon>Gunneridae</taxon>
        <taxon>Pentapetalae</taxon>
        <taxon>rosids</taxon>
        <taxon>fabids</taxon>
        <taxon>Fabales</taxon>
        <taxon>Fabaceae</taxon>
        <taxon>Papilionoideae</taxon>
        <taxon>50 kb inversion clade</taxon>
        <taxon>dalbergioids sensu lato</taxon>
        <taxon>Dalbergieae</taxon>
        <taxon>Pterocarpus clade</taxon>
        <taxon>Arachis</taxon>
    </lineage>
</organism>
<evidence type="ECO:0000256" key="1">
    <source>
        <dbReference type="SAM" id="MobiDB-lite"/>
    </source>
</evidence>
<evidence type="ECO:0000313" key="4">
    <source>
        <dbReference type="Proteomes" id="UP000289738"/>
    </source>
</evidence>
<dbReference type="Pfam" id="PF05904">
    <property type="entry name" value="DUF863"/>
    <property type="match status" value="1"/>
</dbReference>
<keyword evidence="4" id="KW-1185">Reference proteome</keyword>
<dbReference type="Gramene" id="arahy.Tifrunner.gnm2.ann2.Ah08g360500.1">
    <property type="protein sequence ID" value="arahy.Tifrunner.gnm2.ann2.Ah08g360500.1-CDS"/>
    <property type="gene ID" value="arahy.Tifrunner.gnm2.ann2.Ah08g360500"/>
</dbReference>
<dbReference type="EMBL" id="SDMP01000008">
    <property type="protein sequence ID" value="RYR45041.1"/>
    <property type="molecule type" value="Genomic_DNA"/>
</dbReference>
<feature type="region of interest" description="Disordered" evidence="1">
    <location>
        <begin position="540"/>
        <end position="566"/>
    </location>
</feature>
<gene>
    <name evidence="3" type="ORF">Ahy_A08g041289</name>
</gene>
<dbReference type="AlphaFoldDB" id="A0A445C2A8"/>
<evidence type="ECO:0008006" key="5">
    <source>
        <dbReference type="Google" id="ProtNLM"/>
    </source>
</evidence>
<feature type="signal peptide" evidence="2">
    <location>
        <begin position="1"/>
        <end position="17"/>
    </location>
</feature>
<dbReference type="PANTHER" id="PTHR33167:SF18">
    <property type="entry name" value="GB|AAF67766.1"/>
    <property type="match status" value="1"/>
</dbReference>
<proteinExistence type="predicted"/>
<protein>
    <recommendedName>
        <fullName evidence="5">LisH domain-containing protein</fullName>
    </recommendedName>
</protein>
<dbReference type="EMBL" id="SDMP01000008">
    <property type="protein sequence ID" value="RYR45040.1"/>
    <property type="molecule type" value="Genomic_DNA"/>
</dbReference>
<accession>A0A445C2A8</accession>
<dbReference type="Proteomes" id="UP000289738">
    <property type="component" value="Chromosome A08"/>
</dbReference>